<sequence>MGASKSKLQCSRACGQPTWTGTALNRLHDPPVNPLPYSEAAYSLVSGALAVGDRNQPLLCWSRAPAGAVRAGHCASSAPAATVILSPRQCRCCLISAGQRGAGSSGDCASYAGCARTDAPPDPPTST</sequence>
<reference evidence="1 2" key="1">
    <citation type="submission" date="2023-09" db="EMBL/GenBank/DDBJ databases">
        <title>Genomes of two closely related lineages of the louse Polyplax serrata with different host specificities.</title>
        <authorList>
            <person name="Martinu J."/>
            <person name="Tarabai H."/>
            <person name="Stefka J."/>
            <person name="Hypsa V."/>
        </authorList>
    </citation>
    <scope>NUCLEOTIDE SEQUENCE [LARGE SCALE GENOMIC DNA]</scope>
    <source>
        <strain evidence="1">98ZLc_SE</strain>
    </source>
</reference>
<evidence type="ECO:0000313" key="1">
    <source>
        <dbReference type="EMBL" id="KAK6620001.1"/>
    </source>
</evidence>
<name>A0ABR1AJQ7_POLSC</name>
<protein>
    <submittedName>
        <fullName evidence="1">Uncharacterized protein</fullName>
    </submittedName>
</protein>
<organism evidence="1 2">
    <name type="scientific">Polyplax serrata</name>
    <name type="common">Common mouse louse</name>
    <dbReference type="NCBI Taxonomy" id="468196"/>
    <lineage>
        <taxon>Eukaryota</taxon>
        <taxon>Metazoa</taxon>
        <taxon>Ecdysozoa</taxon>
        <taxon>Arthropoda</taxon>
        <taxon>Hexapoda</taxon>
        <taxon>Insecta</taxon>
        <taxon>Pterygota</taxon>
        <taxon>Neoptera</taxon>
        <taxon>Paraneoptera</taxon>
        <taxon>Psocodea</taxon>
        <taxon>Troctomorpha</taxon>
        <taxon>Phthiraptera</taxon>
        <taxon>Anoplura</taxon>
        <taxon>Polyplacidae</taxon>
        <taxon>Polyplax</taxon>
    </lineage>
</organism>
<gene>
    <name evidence="1" type="ORF">RUM44_006401</name>
</gene>
<comment type="caution">
    <text evidence="1">The sequence shown here is derived from an EMBL/GenBank/DDBJ whole genome shotgun (WGS) entry which is preliminary data.</text>
</comment>
<keyword evidence="2" id="KW-1185">Reference proteome</keyword>
<proteinExistence type="predicted"/>
<dbReference type="EMBL" id="JAWJWF010000048">
    <property type="protein sequence ID" value="KAK6620001.1"/>
    <property type="molecule type" value="Genomic_DNA"/>
</dbReference>
<evidence type="ECO:0000313" key="2">
    <source>
        <dbReference type="Proteomes" id="UP001359485"/>
    </source>
</evidence>
<accession>A0ABR1AJQ7</accession>
<dbReference type="Proteomes" id="UP001359485">
    <property type="component" value="Unassembled WGS sequence"/>
</dbReference>